<feature type="transmembrane region" description="Helical" evidence="1">
    <location>
        <begin position="12"/>
        <end position="33"/>
    </location>
</feature>
<sequence>MITPWRRAIEYAVLVTLPSWLWGVVVLNVGVLAGSPSATDLGPDMTVGGGLLFVPVAVLVLTLVRRTLPALSRWRTATIDVSVYAVLHLLCVVATLLTAGSGPADAVDWAFVMMTAALLDLQFLLALALCAWRYDRLVPTAPANRLPHGPHMA</sequence>
<gene>
    <name evidence="2" type="ORF">H4687_004808</name>
</gene>
<dbReference type="RefSeq" id="WP_046916923.1">
    <property type="nucleotide sequence ID" value="NZ_JADBGF010000001.1"/>
</dbReference>
<name>A0A8I0P9N8_9ACTN</name>
<accession>A0A8I0P9N8</accession>
<proteinExistence type="predicted"/>
<dbReference type="EMBL" id="JADBGF010000001">
    <property type="protein sequence ID" value="MBE1598679.1"/>
    <property type="molecule type" value="Genomic_DNA"/>
</dbReference>
<dbReference type="GeneID" id="86829371"/>
<dbReference type="AlphaFoldDB" id="A0A8I0P9N8"/>
<dbReference type="Proteomes" id="UP000629287">
    <property type="component" value="Unassembled WGS sequence"/>
</dbReference>
<keyword evidence="1" id="KW-1133">Transmembrane helix</keyword>
<protein>
    <submittedName>
        <fullName evidence="2">Flp pilus assembly pilin Flp</fullName>
    </submittedName>
</protein>
<feature type="transmembrane region" description="Helical" evidence="1">
    <location>
        <begin position="76"/>
        <end position="97"/>
    </location>
</feature>
<feature type="transmembrane region" description="Helical" evidence="1">
    <location>
        <begin position="45"/>
        <end position="64"/>
    </location>
</feature>
<keyword evidence="1" id="KW-0472">Membrane</keyword>
<reference evidence="2 3" key="1">
    <citation type="submission" date="2020-10" db="EMBL/GenBank/DDBJ databases">
        <title>Sequencing the genomes of 1000 actinobacteria strains.</title>
        <authorList>
            <person name="Klenk H.-P."/>
        </authorList>
    </citation>
    <scope>NUCLEOTIDE SEQUENCE [LARGE SCALE GENOMIC DNA]</scope>
    <source>
        <strain evidence="2 3">DSM 41803</strain>
    </source>
</reference>
<comment type="caution">
    <text evidence="2">The sequence shown here is derived from an EMBL/GenBank/DDBJ whole genome shotgun (WGS) entry which is preliminary data.</text>
</comment>
<evidence type="ECO:0000313" key="3">
    <source>
        <dbReference type="Proteomes" id="UP000629287"/>
    </source>
</evidence>
<evidence type="ECO:0000256" key="1">
    <source>
        <dbReference type="SAM" id="Phobius"/>
    </source>
</evidence>
<evidence type="ECO:0000313" key="2">
    <source>
        <dbReference type="EMBL" id="MBE1598679.1"/>
    </source>
</evidence>
<organism evidence="2 3">
    <name type="scientific">Streptomyces stelliscabiei</name>
    <dbReference type="NCBI Taxonomy" id="146820"/>
    <lineage>
        <taxon>Bacteria</taxon>
        <taxon>Bacillati</taxon>
        <taxon>Actinomycetota</taxon>
        <taxon>Actinomycetes</taxon>
        <taxon>Kitasatosporales</taxon>
        <taxon>Streptomycetaceae</taxon>
        <taxon>Streptomyces</taxon>
    </lineage>
</organism>
<dbReference type="OrthoDB" id="4216733at2"/>
<keyword evidence="1" id="KW-0812">Transmembrane</keyword>
<keyword evidence="3" id="KW-1185">Reference proteome</keyword>
<feature type="transmembrane region" description="Helical" evidence="1">
    <location>
        <begin position="109"/>
        <end position="132"/>
    </location>
</feature>